<feature type="transmembrane region" description="Helical" evidence="1">
    <location>
        <begin position="94"/>
        <end position="110"/>
    </location>
</feature>
<reference evidence="2 3" key="1">
    <citation type="journal article" date="2017" name="Int. J. Parasitol.">
        <title>The genome of the protozoan parasite Cystoisospora suis and a reverse vaccinology approach to identify vaccine candidates.</title>
        <authorList>
            <person name="Palmieri N."/>
            <person name="Shrestha A."/>
            <person name="Ruttkowski B."/>
            <person name="Beck T."/>
            <person name="Vogl C."/>
            <person name="Tomley F."/>
            <person name="Blake D.P."/>
            <person name="Joachim A."/>
        </authorList>
    </citation>
    <scope>NUCLEOTIDE SEQUENCE [LARGE SCALE GENOMIC DNA]</scope>
    <source>
        <strain evidence="2 3">Wien I</strain>
    </source>
</reference>
<dbReference type="AlphaFoldDB" id="A0A2C6LDB9"/>
<name>A0A2C6LDB9_9APIC</name>
<evidence type="ECO:0000313" key="3">
    <source>
        <dbReference type="Proteomes" id="UP000221165"/>
    </source>
</evidence>
<dbReference type="VEuPathDB" id="ToxoDB:CSUI_001184"/>
<feature type="transmembrane region" description="Helical" evidence="1">
    <location>
        <begin position="59"/>
        <end position="88"/>
    </location>
</feature>
<sequence length="150" mass="18211">MSRLSPSSYYTSILLESPQSYTLDGRIARRRTFPHFGCPSVSLAIPFLSTVSSRFPYTFFFFFFLFSPVLFLILHRFYLFFFFFFFSLEDRDRELWSSVFFLVARYHFTGRRRRGRRRRFGRKTLFFFSLFYMEVHRRKTLPAHSSGEAQ</sequence>
<organism evidence="2 3">
    <name type="scientific">Cystoisospora suis</name>
    <dbReference type="NCBI Taxonomy" id="483139"/>
    <lineage>
        <taxon>Eukaryota</taxon>
        <taxon>Sar</taxon>
        <taxon>Alveolata</taxon>
        <taxon>Apicomplexa</taxon>
        <taxon>Conoidasida</taxon>
        <taxon>Coccidia</taxon>
        <taxon>Eucoccidiorida</taxon>
        <taxon>Eimeriorina</taxon>
        <taxon>Sarcocystidae</taxon>
        <taxon>Cystoisospora</taxon>
    </lineage>
</organism>
<dbReference type="EMBL" id="MIGC01000472">
    <property type="protein sequence ID" value="PHJ24972.1"/>
    <property type="molecule type" value="Genomic_DNA"/>
</dbReference>
<dbReference type="RefSeq" id="XP_067926644.1">
    <property type="nucleotide sequence ID" value="XM_068061390.1"/>
</dbReference>
<keyword evidence="1" id="KW-1133">Transmembrane helix</keyword>
<comment type="caution">
    <text evidence="2">The sequence shown here is derived from an EMBL/GenBank/DDBJ whole genome shotgun (WGS) entry which is preliminary data.</text>
</comment>
<keyword evidence="1" id="KW-0812">Transmembrane</keyword>
<accession>A0A2C6LDB9</accession>
<evidence type="ECO:0000313" key="2">
    <source>
        <dbReference type="EMBL" id="PHJ24972.1"/>
    </source>
</evidence>
<keyword evidence="3" id="KW-1185">Reference proteome</keyword>
<protein>
    <recommendedName>
        <fullName evidence="4">Transmembrane protein</fullName>
    </recommendedName>
</protein>
<keyword evidence="1" id="KW-0472">Membrane</keyword>
<proteinExistence type="predicted"/>
<dbReference type="GeneID" id="94424601"/>
<evidence type="ECO:0000256" key="1">
    <source>
        <dbReference type="SAM" id="Phobius"/>
    </source>
</evidence>
<evidence type="ECO:0008006" key="4">
    <source>
        <dbReference type="Google" id="ProtNLM"/>
    </source>
</evidence>
<dbReference type="Proteomes" id="UP000221165">
    <property type="component" value="Unassembled WGS sequence"/>
</dbReference>
<gene>
    <name evidence="2" type="ORF">CSUI_001184</name>
</gene>